<evidence type="ECO:0000259" key="17">
    <source>
        <dbReference type="Pfam" id="PF01764"/>
    </source>
</evidence>
<feature type="region of interest" description="Disordered" evidence="15">
    <location>
        <begin position="709"/>
        <end position="754"/>
    </location>
</feature>
<feature type="compositionally biased region" description="Polar residues" evidence="15">
    <location>
        <begin position="648"/>
        <end position="662"/>
    </location>
</feature>
<dbReference type="Gene3D" id="2.60.40.150">
    <property type="entry name" value="C2 domain"/>
    <property type="match status" value="1"/>
</dbReference>
<reference evidence="19 20" key="1">
    <citation type="journal article" date="2017" name="Mycologia">
        <title>Bifiguratus adelaidae, gen. et sp. nov., a new member of Mucoromycotina in endophytic and soil-dwelling habitats.</title>
        <authorList>
            <person name="Torres-Cruz T.J."/>
            <person name="Billingsley Tobias T.L."/>
            <person name="Almatruk M."/>
            <person name="Hesse C."/>
            <person name="Kuske C.R."/>
            <person name="Desiro A."/>
            <person name="Benucci G.M."/>
            <person name="Bonito G."/>
            <person name="Stajich J.E."/>
            <person name="Dunlap C."/>
            <person name="Arnold A.E."/>
            <person name="Porras-Alfaro A."/>
        </authorList>
    </citation>
    <scope>NUCLEOTIDE SEQUENCE [LARGE SCALE GENOMIC DNA]</scope>
    <source>
        <strain evidence="19 20">AZ0501</strain>
    </source>
</reference>
<dbReference type="GO" id="GO:0005886">
    <property type="term" value="C:plasma membrane"/>
    <property type="evidence" value="ECO:0007669"/>
    <property type="project" value="UniProtKB-SubCell"/>
</dbReference>
<evidence type="ECO:0000259" key="16">
    <source>
        <dbReference type="Pfam" id="PF00168"/>
    </source>
</evidence>
<accession>A0A261Y408</accession>
<dbReference type="InterPro" id="IPR052214">
    <property type="entry name" value="DAG_Lipase-Related"/>
</dbReference>
<dbReference type="SUPFAM" id="SSF47384">
    <property type="entry name" value="Homodimeric domain of signal transducing histidine kinase"/>
    <property type="match status" value="1"/>
</dbReference>
<feature type="domain" description="PAS fold-3" evidence="18">
    <location>
        <begin position="127"/>
        <end position="209"/>
    </location>
</feature>
<evidence type="ECO:0000259" key="18">
    <source>
        <dbReference type="Pfam" id="PF08447"/>
    </source>
</evidence>
<dbReference type="EC" id="3.1.1.116" evidence="14"/>
<sequence>MSDHLADLTRSSKHKRFADKDGIKLETKRHRRSSVVTEWLVEGAQTETIVTQPTKRRMSLRSHPKPTIIYSPAPIMDDDLPSPSQPTISPALLAHIHTLQTLLDCADETFFILNRDMTSLIWLESTTFDNVFGWDRSLELKENPFNWMQWIHPEDLHSIQHAACAVRDIKINDLNGPVKTAKRRLNLQYRIIRPDGSIRRVSTAFRPLVYPSTQLDDASHVPSEELTGLHLWIHRDVTDSSMEHTTRATPPNKASHREESQVFPASKAIPSTSIATPPTTPPCQALTHIAHASTHDYLTPLNGILGMANLLLATDLTEEQRDYTHIIQNDFLGSSSSTLGHPGLRLGTHDTTTPGAAVFFVLVVEVGLDGGNDGGKSLLVLGLDISESNGGSSLLANDGSKTSLALDNAVWHTHLTAKSGKPDHNFNGVNIVSNNNQRSLLGLNEGSDDASDIARVGLLHVGKTPSTTQLSPVRADSMKYEKKKSAWHVRQGHMQVTVLKVLLNHPIKHPYVRISLGDQSFQTTASNLSTGHWFEGFQLKVSYHAQLFDTIQLDIYDASNIILIPDTFVGRAEIRLKTLEGVPEVFNNYYEIWDKKTTPSNSSEIRRRKLLASNIGAIQLRIQYRWQILDSLPSPSLTSSDSIFPVQTSSDGYADTAESSAGTDGMKDLTPYLRTSNVARSLTEGSATSRGDVSPNNDTDDAIAKEFERKLQDEREGNAASVGFNKIEEESVDLPNEDLAQSERPSFDSDQDSLLLDGFTNDTLVLSSTYEITRSISTLNQSSFEDSQTTKEKPDSRTKSWGSSIGSYISRYSFFGSSASSEKTPIITRTASSRNMPTDDVPADDEPPATAVQNLEKNYFSIDLGEDQEPSSFIGRLGSWAVTKETNRVLKNIMSLLAAFGQGFEYSNLQVLAGFTVLEKFYNDLQRPRIGSLVTKLEDIELASHLWKFAMAAYGWRGINFIGKGNGIIADAIRAHSDVASVIEFLSIPKDDLLAYEFHAGAVLRPSYFIARDRTTNSLVLSIRGTMSAFDTLTDLSAQWFFTHVVPQLITYANNHSPTALYIVGHSMGAGAAAILTIMLQDYLHEFMKGRESSKTFVVKCVGFAPACGLSLDLSERYQDIIESFVFGDDVVSKLSYGSMMDLKDLVIASADAAQSLGLAKVFWTGKPNGP</sequence>
<dbReference type="InterPro" id="IPR029058">
    <property type="entry name" value="AB_hydrolase_fold"/>
</dbReference>
<evidence type="ECO:0000256" key="3">
    <source>
        <dbReference type="ARBA" id="ARBA00022475"/>
    </source>
</evidence>
<keyword evidence="9" id="KW-0442">Lipid degradation</keyword>
<evidence type="ECO:0000256" key="8">
    <source>
        <dbReference type="ARBA" id="ARBA00022837"/>
    </source>
</evidence>
<feature type="region of interest" description="Disordered" evidence="15">
    <location>
        <begin position="782"/>
        <end position="801"/>
    </location>
</feature>
<dbReference type="Proteomes" id="UP000242875">
    <property type="component" value="Unassembled WGS sequence"/>
</dbReference>
<dbReference type="InterPro" id="IPR036097">
    <property type="entry name" value="HisK_dim/P_sf"/>
</dbReference>
<dbReference type="GO" id="GO:0016042">
    <property type="term" value="P:lipid catabolic process"/>
    <property type="evidence" value="ECO:0007669"/>
    <property type="project" value="UniProtKB-KW"/>
</dbReference>
<dbReference type="PANTHER" id="PTHR45792:SF8">
    <property type="entry name" value="DIACYLGLYCEROL LIPASE-ALPHA"/>
    <property type="match status" value="1"/>
</dbReference>
<keyword evidence="5" id="KW-0812">Transmembrane</keyword>
<dbReference type="InterPro" id="IPR000008">
    <property type="entry name" value="C2_dom"/>
</dbReference>
<evidence type="ECO:0000256" key="15">
    <source>
        <dbReference type="SAM" id="MobiDB-lite"/>
    </source>
</evidence>
<feature type="domain" description="Fungal lipase-type" evidence="17">
    <location>
        <begin position="1039"/>
        <end position="1137"/>
    </location>
</feature>
<keyword evidence="4" id="KW-0597">Phosphoprotein</keyword>
<dbReference type="CDD" id="cd00030">
    <property type="entry name" value="C2"/>
    <property type="match status" value="1"/>
</dbReference>
<dbReference type="Pfam" id="PF08447">
    <property type="entry name" value="PAS_3"/>
    <property type="match status" value="1"/>
</dbReference>
<evidence type="ECO:0000256" key="9">
    <source>
        <dbReference type="ARBA" id="ARBA00022963"/>
    </source>
</evidence>
<feature type="domain" description="C2" evidence="16">
    <location>
        <begin position="509"/>
        <end position="580"/>
    </location>
</feature>
<keyword evidence="6" id="KW-0479">Metal-binding</keyword>
<dbReference type="Pfam" id="PF00168">
    <property type="entry name" value="C2"/>
    <property type="match status" value="1"/>
</dbReference>
<dbReference type="SUPFAM" id="SSF53474">
    <property type="entry name" value="alpha/beta-Hydrolases"/>
    <property type="match status" value="1"/>
</dbReference>
<dbReference type="PANTHER" id="PTHR45792">
    <property type="entry name" value="DIACYLGLYCEROL LIPASE HOMOLOG-RELATED"/>
    <property type="match status" value="1"/>
</dbReference>
<evidence type="ECO:0000256" key="6">
    <source>
        <dbReference type="ARBA" id="ARBA00022723"/>
    </source>
</evidence>
<feature type="compositionally biased region" description="Basic and acidic residues" evidence="15">
    <location>
        <begin position="788"/>
        <end position="798"/>
    </location>
</feature>
<evidence type="ECO:0000313" key="19">
    <source>
        <dbReference type="EMBL" id="OZJ05331.1"/>
    </source>
</evidence>
<dbReference type="InterPro" id="IPR002921">
    <property type="entry name" value="Fungal_lipase-type"/>
</dbReference>
<evidence type="ECO:0000256" key="1">
    <source>
        <dbReference type="ARBA" id="ARBA00001913"/>
    </source>
</evidence>
<dbReference type="Gene3D" id="3.30.450.20">
    <property type="entry name" value="PAS domain"/>
    <property type="match status" value="1"/>
</dbReference>
<comment type="caution">
    <text evidence="19">The sequence shown here is derived from an EMBL/GenBank/DDBJ whole genome shotgun (WGS) entry which is preliminary data.</text>
</comment>
<evidence type="ECO:0000256" key="11">
    <source>
        <dbReference type="ARBA" id="ARBA00023098"/>
    </source>
</evidence>
<dbReference type="Gene3D" id="1.10.287.130">
    <property type="match status" value="1"/>
</dbReference>
<gene>
    <name evidence="19" type="ORF">BZG36_01596</name>
</gene>
<organism evidence="19 20">
    <name type="scientific">Bifiguratus adelaidae</name>
    <dbReference type="NCBI Taxonomy" id="1938954"/>
    <lineage>
        <taxon>Eukaryota</taxon>
        <taxon>Fungi</taxon>
        <taxon>Fungi incertae sedis</taxon>
        <taxon>Mucoromycota</taxon>
        <taxon>Mucoromycotina</taxon>
        <taxon>Endogonomycetes</taxon>
        <taxon>Endogonales</taxon>
        <taxon>Endogonales incertae sedis</taxon>
        <taxon>Bifiguratus</taxon>
    </lineage>
</organism>
<feature type="region of interest" description="Disordered" evidence="15">
    <location>
        <begin position="648"/>
        <end position="670"/>
    </location>
</feature>
<keyword evidence="3" id="KW-1003">Cell membrane</keyword>
<dbReference type="OrthoDB" id="438440at2759"/>
<dbReference type="Gene3D" id="3.40.50.1820">
    <property type="entry name" value="alpha/beta hydrolase"/>
    <property type="match status" value="1"/>
</dbReference>
<keyword evidence="11" id="KW-0443">Lipid metabolism</keyword>
<evidence type="ECO:0000256" key="13">
    <source>
        <dbReference type="ARBA" id="ARBA00024531"/>
    </source>
</evidence>
<dbReference type="CDD" id="cd00519">
    <property type="entry name" value="Lipase_3"/>
    <property type="match status" value="1"/>
</dbReference>
<comment type="cofactor">
    <cofactor evidence="1">
        <name>Ca(2+)</name>
        <dbReference type="ChEBI" id="CHEBI:29108"/>
    </cofactor>
</comment>
<evidence type="ECO:0000256" key="12">
    <source>
        <dbReference type="ARBA" id="ARBA00023136"/>
    </source>
</evidence>
<dbReference type="GO" id="GO:0046872">
    <property type="term" value="F:metal ion binding"/>
    <property type="evidence" value="ECO:0007669"/>
    <property type="project" value="UniProtKB-KW"/>
</dbReference>
<dbReference type="SUPFAM" id="SSF49562">
    <property type="entry name" value="C2 domain (Calcium/lipid-binding domain, CaLB)"/>
    <property type="match status" value="1"/>
</dbReference>
<dbReference type="GO" id="GO:0000155">
    <property type="term" value="F:phosphorelay sensor kinase activity"/>
    <property type="evidence" value="ECO:0007669"/>
    <property type="project" value="InterPro"/>
</dbReference>
<keyword evidence="10" id="KW-1133">Transmembrane helix</keyword>
<comment type="catalytic activity">
    <reaction evidence="13">
        <text>a 1,2-diacyl-sn-glycerol + H2O = a 2-acylglycerol + a fatty acid + H(+)</text>
        <dbReference type="Rhea" id="RHEA:33275"/>
        <dbReference type="ChEBI" id="CHEBI:15377"/>
        <dbReference type="ChEBI" id="CHEBI:15378"/>
        <dbReference type="ChEBI" id="CHEBI:17389"/>
        <dbReference type="ChEBI" id="CHEBI:17815"/>
        <dbReference type="ChEBI" id="CHEBI:28868"/>
        <dbReference type="EC" id="3.1.1.116"/>
    </reaction>
    <physiologicalReaction direction="left-to-right" evidence="13">
        <dbReference type="Rhea" id="RHEA:33276"/>
    </physiologicalReaction>
</comment>
<dbReference type="GO" id="GO:0016298">
    <property type="term" value="F:lipase activity"/>
    <property type="evidence" value="ECO:0007669"/>
    <property type="project" value="TreeGrafter"/>
</dbReference>
<evidence type="ECO:0000256" key="14">
    <source>
        <dbReference type="ARBA" id="ARBA00026104"/>
    </source>
</evidence>
<keyword evidence="12" id="KW-0472">Membrane</keyword>
<feature type="non-terminal residue" evidence="19">
    <location>
        <position position="1171"/>
    </location>
</feature>
<dbReference type="InterPro" id="IPR035892">
    <property type="entry name" value="C2_domain_sf"/>
</dbReference>
<dbReference type="InterPro" id="IPR003661">
    <property type="entry name" value="HisK_dim/P_dom"/>
</dbReference>
<proteinExistence type="predicted"/>
<dbReference type="AlphaFoldDB" id="A0A261Y408"/>
<feature type="compositionally biased region" description="Polar residues" evidence="15">
    <location>
        <begin position="681"/>
        <end position="697"/>
    </location>
</feature>
<dbReference type="CDD" id="cd00082">
    <property type="entry name" value="HisKA"/>
    <property type="match status" value="1"/>
</dbReference>
<name>A0A261Y408_9FUNG</name>
<evidence type="ECO:0000313" key="20">
    <source>
        <dbReference type="Proteomes" id="UP000242875"/>
    </source>
</evidence>
<evidence type="ECO:0000256" key="7">
    <source>
        <dbReference type="ARBA" id="ARBA00022801"/>
    </source>
</evidence>
<feature type="region of interest" description="Disordered" evidence="15">
    <location>
        <begin position="681"/>
        <end position="700"/>
    </location>
</feature>
<evidence type="ECO:0000256" key="10">
    <source>
        <dbReference type="ARBA" id="ARBA00022989"/>
    </source>
</evidence>
<keyword evidence="8" id="KW-0106">Calcium</keyword>
<comment type="subcellular location">
    <subcellularLocation>
        <location evidence="2">Cell membrane</location>
        <topology evidence="2">Multi-pass membrane protein</topology>
    </subcellularLocation>
</comment>
<dbReference type="InterPro" id="IPR013655">
    <property type="entry name" value="PAS_fold_3"/>
</dbReference>
<keyword evidence="20" id="KW-1185">Reference proteome</keyword>
<evidence type="ECO:0000256" key="2">
    <source>
        <dbReference type="ARBA" id="ARBA00004651"/>
    </source>
</evidence>
<keyword evidence="7" id="KW-0378">Hydrolase</keyword>
<evidence type="ECO:0000256" key="5">
    <source>
        <dbReference type="ARBA" id="ARBA00022692"/>
    </source>
</evidence>
<dbReference type="Pfam" id="PF01764">
    <property type="entry name" value="Lipase_3"/>
    <property type="match status" value="1"/>
</dbReference>
<evidence type="ECO:0000256" key="4">
    <source>
        <dbReference type="ARBA" id="ARBA00022553"/>
    </source>
</evidence>
<dbReference type="EMBL" id="MVBO01000017">
    <property type="protein sequence ID" value="OZJ05331.1"/>
    <property type="molecule type" value="Genomic_DNA"/>
</dbReference>
<protein>
    <recommendedName>
        <fullName evidence="14">sn-1-specific diacylglycerol lipase</fullName>
        <ecNumber evidence="14">3.1.1.116</ecNumber>
    </recommendedName>
</protein>